<protein>
    <submittedName>
        <fullName evidence="2">Uncharacterized protein</fullName>
    </submittedName>
</protein>
<sequence length="85" mass="9391">MSKKQSTAAKRAREAVRQGDKYTRVLRSTSGDHAVAGAATDATEPDDGFGGHEFEYESSTDLFRCTECRESSWPTRSGQRDWTSA</sequence>
<organism evidence="2 3">
    <name type="scientific">Streptomyces olivaceus</name>
    <dbReference type="NCBI Taxonomy" id="47716"/>
    <lineage>
        <taxon>Bacteria</taxon>
        <taxon>Bacillati</taxon>
        <taxon>Actinomycetota</taxon>
        <taxon>Actinomycetes</taxon>
        <taxon>Kitasatosporales</taxon>
        <taxon>Streptomycetaceae</taxon>
        <taxon>Streptomyces</taxon>
    </lineage>
</organism>
<name>A0ABS7VYA7_STROV</name>
<evidence type="ECO:0000313" key="3">
    <source>
        <dbReference type="Proteomes" id="UP000758701"/>
    </source>
</evidence>
<dbReference type="EMBL" id="JAHSTP010000002">
    <property type="protein sequence ID" value="MBZ6150699.1"/>
    <property type="molecule type" value="Genomic_DNA"/>
</dbReference>
<evidence type="ECO:0000313" key="2">
    <source>
        <dbReference type="EMBL" id="MBZ6150699.1"/>
    </source>
</evidence>
<feature type="region of interest" description="Disordered" evidence="1">
    <location>
        <begin position="1"/>
        <end position="53"/>
    </location>
</feature>
<keyword evidence="3" id="KW-1185">Reference proteome</keyword>
<dbReference type="RefSeq" id="WP_030773772.1">
    <property type="nucleotide sequence ID" value="NZ_JAHSSQ010000016.1"/>
</dbReference>
<feature type="compositionally biased region" description="Basic and acidic residues" evidence="1">
    <location>
        <begin position="11"/>
        <end position="23"/>
    </location>
</feature>
<dbReference type="Proteomes" id="UP000758701">
    <property type="component" value="Unassembled WGS sequence"/>
</dbReference>
<gene>
    <name evidence="2" type="ORF">KVH32_05885</name>
</gene>
<reference evidence="2 3" key="1">
    <citation type="submission" date="2021-06" db="EMBL/GenBank/DDBJ databases">
        <title>Ecological speciation of a Streptomyces species isolated from different habitats and geographic origins.</title>
        <authorList>
            <person name="Wang J."/>
        </authorList>
    </citation>
    <scope>NUCLEOTIDE SEQUENCE [LARGE SCALE GENOMIC DNA]</scope>
    <source>
        <strain evidence="2 3">FXJ8.012</strain>
    </source>
</reference>
<evidence type="ECO:0000256" key="1">
    <source>
        <dbReference type="SAM" id="MobiDB-lite"/>
    </source>
</evidence>
<comment type="caution">
    <text evidence="2">The sequence shown here is derived from an EMBL/GenBank/DDBJ whole genome shotgun (WGS) entry which is preliminary data.</text>
</comment>
<proteinExistence type="predicted"/>
<accession>A0ABS7VYA7</accession>